<comment type="caution">
    <text evidence="1">The sequence shown here is derived from an EMBL/GenBank/DDBJ whole genome shotgun (WGS) entry which is preliminary data.</text>
</comment>
<dbReference type="EMBL" id="CAKXAJ010025089">
    <property type="protein sequence ID" value="CAH2234889.1"/>
    <property type="molecule type" value="Genomic_DNA"/>
</dbReference>
<organism evidence="1 2">
    <name type="scientific">Pararge aegeria aegeria</name>
    <dbReference type="NCBI Taxonomy" id="348720"/>
    <lineage>
        <taxon>Eukaryota</taxon>
        <taxon>Metazoa</taxon>
        <taxon>Ecdysozoa</taxon>
        <taxon>Arthropoda</taxon>
        <taxon>Hexapoda</taxon>
        <taxon>Insecta</taxon>
        <taxon>Pterygota</taxon>
        <taxon>Neoptera</taxon>
        <taxon>Endopterygota</taxon>
        <taxon>Lepidoptera</taxon>
        <taxon>Glossata</taxon>
        <taxon>Ditrysia</taxon>
        <taxon>Papilionoidea</taxon>
        <taxon>Nymphalidae</taxon>
        <taxon>Satyrinae</taxon>
        <taxon>Satyrini</taxon>
        <taxon>Parargina</taxon>
        <taxon>Pararge</taxon>
    </lineage>
</organism>
<evidence type="ECO:0000313" key="2">
    <source>
        <dbReference type="Proteomes" id="UP000838756"/>
    </source>
</evidence>
<gene>
    <name evidence="1" type="primary">jg3120</name>
    <name evidence="1" type="ORF">PAEG_LOCUS12612</name>
</gene>
<dbReference type="Proteomes" id="UP000838756">
    <property type="component" value="Unassembled WGS sequence"/>
</dbReference>
<reference evidence="1" key="1">
    <citation type="submission" date="2022-03" db="EMBL/GenBank/DDBJ databases">
        <authorList>
            <person name="Lindestad O."/>
        </authorList>
    </citation>
    <scope>NUCLEOTIDE SEQUENCE</scope>
</reference>
<dbReference type="AlphaFoldDB" id="A0A8S4RCB1"/>
<protein>
    <submittedName>
        <fullName evidence="1">Jg3120 protein</fullName>
    </submittedName>
</protein>
<proteinExistence type="predicted"/>
<sequence length="107" mass="11831">MDCVKQVMRLKGVDIEMNADRITIDGRVAKLKWQWAGPIVRRRNDVGDPRCSNGRPAALVSAAMVDSRRGDRTTLGTSQVAAGFKRHKTVEFGTPYKRPMSSSMPIG</sequence>
<keyword evidence="2" id="KW-1185">Reference proteome</keyword>
<name>A0A8S4RCB1_9NEOP</name>
<dbReference type="OrthoDB" id="7466345at2759"/>
<evidence type="ECO:0000313" key="1">
    <source>
        <dbReference type="EMBL" id="CAH2234889.1"/>
    </source>
</evidence>
<accession>A0A8S4RCB1</accession>